<dbReference type="GO" id="GO:0005615">
    <property type="term" value="C:extracellular space"/>
    <property type="evidence" value="ECO:0007669"/>
    <property type="project" value="TreeGrafter"/>
</dbReference>
<dbReference type="Pfam" id="PF01271">
    <property type="entry name" value="Granin"/>
    <property type="match status" value="1"/>
</dbReference>
<dbReference type="GO" id="GO:0042742">
    <property type="term" value="P:defense response to bacterium"/>
    <property type="evidence" value="ECO:0007669"/>
    <property type="project" value="TreeGrafter"/>
</dbReference>
<feature type="region of interest" description="Disordered" evidence="8">
    <location>
        <begin position="85"/>
        <end position="339"/>
    </location>
</feature>
<evidence type="ECO:0000256" key="9">
    <source>
        <dbReference type="SAM" id="SignalP"/>
    </source>
</evidence>
<dbReference type="GO" id="GO:0030133">
    <property type="term" value="C:transport vesicle"/>
    <property type="evidence" value="ECO:0007669"/>
    <property type="project" value="UniProtKB-SubCell"/>
</dbReference>
<reference evidence="10" key="1">
    <citation type="submission" date="2025-08" db="UniProtKB">
        <authorList>
            <consortium name="Ensembl"/>
        </authorList>
    </citation>
    <scope>IDENTIFICATION</scope>
</reference>
<evidence type="ECO:0000256" key="2">
    <source>
        <dbReference type="ARBA" id="ARBA00004613"/>
    </source>
</evidence>
<protein>
    <recommendedName>
        <fullName evidence="7">Chromogranin-A</fullName>
    </recommendedName>
</protein>
<feature type="compositionally biased region" description="Acidic residues" evidence="8">
    <location>
        <begin position="168"/>
        <end position="178"/>
    </location>
</feature>
<keyword evidence="11" id="KW-1185">Reference proteome</keyword>
<evidence type="ECO:0000256" key="4">
    <source>
        <dbReference type="ARBA" id="ARBA00022525"/>
    </source>
</evidence>
<keyword evidence="5" id="KW-1015">Disulfide bond</keyword>
<feature type="compositionally biased region" description="Basic and acidic residues" evidence="8">
    <location>
        <begin position="300"/>
        <end position="311"/>
    </location>
</feature>
<dbReference type="OrthoDB" id="9948620at2759"/>
<feature type="chain" id="PRO_5018721597" description="Chromogranin-A" evidence="9">
    <location>
        <begin position="19"/>
        <end position="363"/>
    </location>
</feature>
<feature type="signal peptide" evidence="9">
    <location>
        <begin position="1"/>
        <end position="18"/>
    </location>
</feature>
<dbReference type="KEGG" id="cvg:107088467"/>
<evidence type="ECO:0000256" key="7">
    <source>
        <dbReference type="ARBA" id="ARBA00040787"/>
    </source>
</evidence>
<evidence type="ECO:0000256" key="8">
    <source>
        <dbReference type="SAM" id="MobiDB-lite"/>
    </source>
</evidence>
<dbReference type="PANTHER" id="PTHR10583:SF1">
    <property type="entry name" value="CHROMOGRANIN-A"/>
    <property type="match status" value="1"/>
</dbReference>
<dbReference type="GeneTree" id="ENSGT00940000154206"/>
<reference evidence="10" key="2">
    <citation type="submission" date="2025-09" db="UniProtKB">
        <authorList>
            <consortium name="Ensembl"/>
        </authorList>
    </citation>
    <scope>IDENTIFICATION</scope>
</reference>
<evidence type="ECO:0000313" key="10">
    <source>
        <dbReference type="Ensembl" id="ENSCVAP00000017972.1"/>
    </source>
</evidence>
<dbReference type="GO" id="GO:0033604">
    <property type="term" value="P:negative regulation of catecholamine secretion"/>
    <property type="evidence" value="ECO:0007669"/>
    <property type="project" value="TreeGrafter"/>
</dbReference>
<dbReference type="Proteomes" id="UP000265020">
    <property type="component" value="Unassembled WGS sequence"/>
</dbReference>
<keyword evidence="4" id="KW-0964">Secreted</keyword>
<dbReference type="InterPro" id="IPR001819">
    <property type="entry name" value="Chromogranin_AB"/>
</dbReference>
<evidence type="ECO:0000256" key="6">
    <source>
        <dbReference type="ARBA" id="ARBA00023329"/>
    </source>
</evidence>
<feature type="compositionally biased region" description="Basic and acidic residues" evidence="8">
    <location>
        <begin position="195"/>
        <end position="258"/>
    </location>
</feature>
<proteinExistence type="inferred from homology"/>
<feature type="compositionally biased region" description="Basic and acidic residues" evidence="8">
    <location>
        <begin position="88"/>
        <end position="99"/>
    </location>
</feature>
<comment type="similarity">
    <text evidence="3">Belongs to the chromogranin/secretogranin protein family.</text>
</comment>
<dbReference type="GeneID" id="107088467"/>
<dbReference type="STRING" id="28743.ENSCVAP00000017972"/>
<feature type="compositionally biased region" description="Basic and acidic residues" evidence="8">
    <location>
        <begin position="137"/>
        <end position="167"/>
    </location>
</feature>
<keyword evidence="9" id="KW-0732">Signal</keyword>
<dbReference type="InterPro" id="IPR001990">
    <property type="entry name" value="Granin"/>
</dbReference>
<evidence type="ECO:0000313" key="11">
    <source>
        <dbReference type="Proteomes" id="UP000265020"/>
    </source>
</evidence>
<evidence type="ECO:0000256" key="5">
    <source>
        <dbReference type="ARBA" id="ARBA00023157"/>
    </source>
</evidence>
<accession>A0A3Q2DG18</accession>
<dbReference type="PROSITE" id="PS00422">
    <property type="entry name" value="GRANINS_1"/>
    <property type="match status" value="1"/>
</dbReference>
<dbReference type="PANTHER" id="PTHR10583">
    <property type="entry name" value="CHROMOGRANIN"/>
    <property type="match status" value="1"/>
</dbReference>
<sequence>MIGRGLLILTILSNCVLSLPVTSSQLENEDVEVMKCIVEALADVLSRPKKVPVSQECLDTLKTDEKLLTILRHHNFLKELQKIAAQGDQERTQPQRYVDKPAPTRQSLHTTADGADRSMLEALGGPGERSILSQRKRAGESGEEKDETREESREDSEAKEEHVRRDEDETPTEAEDVDAGTTSSEENSEEENEMEDKKGDPSDKKRSSSKDNQEQKMGETGEKEKSDKRSEFFSQKHDVKAEDEKREYKGVKRGRGESLNHLTQRAKKKAGKEEAPQPDSQKQTSLHSKEEETEQKKKKRDPERSPEERELQMIARGTPEEREVMEEEGSATRKSEEPEIESLAAIETELENVAQKLHQLGRG</sequence>
<dbReference type="RefSeq" id="XP_015236135.1">
    <property type="nucleotide sequence ID" value="XM_015380649.1"/>
</dbReference>
<evidence type="ECO:0000256" key="3">
    <source>
        <dbReference type="ARBA" id="ARBA00005723"/>
    </source>
</evidence>
<evidence type="ECO:0000256" key="1">
    <source>
        <dbReference type="ARBA" id="ARBA00004398"/>
    </source>
</evidence>
<keyword evidence="6" id="KW-0968">Cytoplasmic vesicle</keyword>
<dbReference type="GO" id="GO:0042583">
    <property type="term" value="C:chromaffin granule"/>
    <property type="evidence" value="ECO:0007669"/>
    <property type="project" value="TreeGrafter"/>
</dbReference>
<dbReference type="GO" id="GO:0046676">
    <property type="term" value="P:negative regulation of insulin secretion"/>
    <property type="evidence" value="ECO:0007669"/>
    <property type="project" value="TreeGrafter"/>
</dbReference>
<name>A0A3Q2DG18_CYPVA</name>
<comment type="subcellular location">
    <subcellularLocation>
        <location evidence="1">Cytoplasmic vesicle</location>
        <location evidence="1">Secretory vesicle</location>
    </subcellularLocation>
    <subcellularLocation>
        <location evidence="2">Secreted</location>
    </subcellularLocation>
</comment>
<dbReference type="AlphaFoldDB" id="A0A3Q2DG18"/>
<organism evidence="10 11">
    <name type="scientific">Cyprinodon variegatus</name>
    <name type="common">Sheepshead minnow</name>
    <dbReference type="NCBI Taxonomy" id="28743"/>
    <lineage>
        <taxon>Eukaryota</taxon>
        <taxon>Metazoa</taxon>
        <taxon>Chordata</taxon>
        <taxon>Craniata</taxon>
        <taxon>Vertebrata</taxon>
        <taxon>Euteleostomi</taxon>
        <taxon>Actinopterygii</taxon>
        <taxon>Neopterygii</taxon>
        <taxon>Teleostei</taxon>
        <taxon>Neoteleostei</taxon>
        <taxon>Acanthomorphata</taxon>
        <taxon>Ovalentaria</taxon>
        <taxon>Atherinomorphae</taxon>
        <taxon>Cyprinodontiformes</taxon>
        <taxon>Cyprinodontidae</taxon>
        <taxon>Cyprinodon</taxon>
    </lineage>
</organism>
<dbReference type="GO" id="GO:0086030">
    <property type="term" value="P:adenylate cyclase-activating adrenergic receptor signaling pathway involved in cardiac muscle relaxation"/>
    <property type="evidence" value="ECO:0007669"/>
    <property type="project" value="TreeGrafter"/>
</dbReference>
<dbReference type="Ensembl" id="ENSCVAT00000026792.1">
    <property type="protein sequence ID" value="ENSCVAP00000017972.1"/>
    <property type="gene ID" value="ENSCVAG00000021141.1"/>
</dbReference>
<dbReference type="OMA" id="KVMTCIA"/>
<dbReference type="CTD" id="1113"/>
<dbReference type="InterPro" id="IPR018054">
    <property type="entry name" value="Chromogranin_CS"/>
</dbReference>